<evidence type="ECO:0000313" key="2">
    <source>
        <dbReference type="Proteomes" id="UP000221961"/>
    </source>
</evidence>
<accession>A0A291RPW2</accession>
<sequence length="121" mass="12785">MIVVTAGAASAFPATGSAGSSDFPPAAPLQTQSAPDMQGYSLWTAYHVIDPGRIVAHDASEQATFGWRDKPRYGGINGDWVIAGQCEAPDGTVQVNALPPDLWSQMDDFDRNWVGTTGLSC</sequence>
<protein>
    <submittedName>
        <fullName evidence="1">Uncharacterized protein</fullName>
    </submittedName>
</protein>
<dbReference type="Proteomes" id="UP000221961">
    <property type="component" value="Chromosome"/>
</dbReference>
<dbReference type="EMBL" id="CP023778">
    <property type="protein sequence ID" value="ATL69192.1"/>
    <property type="molecule type" value="Genomic_DNA"/>
</dbReference>
<dbReference type="GeneID" id="88360869"/>
<organism evidence="1 2">
    <name type="scientific">Nocardia terpenica</name>
    <dbReference type="NCBI Taxonomy" id="455432"/>
    <lineage>
        <taxon>Bacteria</taxon>
        <taxon>Bacillati</taxon>
        <taxon>Actinomycetota</taxon>
        <taxon>Actinomycetes</taxon>
        <taxon>Mycobacteriales</taxon>
        <taxon>Nocardiaceae</taxon>
        <taxon>Nocardia</taxon>
    </lineage>
</organism>
<dbReference type="RefSeq" id="WP_098696233.1">
    <property type="nucleotide sequence ID" value="NZ_CP023778.1"/>
</dbReference>
<evidence type="ECO:0000313" key="1">
    <source>
        <dbReference type="EMBL" id="ATL69192.1"/>
    </source>
</evidence>
<dbReference type="KEGG" id="ntp:CRH09_26440"/>
<proteinExistence type="predicted"/>
<reference evidence="1 2" key="1">
    <citation type="submission" date="2017-10" db="EMBL/GenBank/DDBJ databases">
        <title>Comparative genomics between pathogenic Norcardia.</title>
        <authorList>
            <person name="Zeng L."/>
        </authorList>
    </citation>
    <scope>NUCLEOTIDE SEQUENCE [LARGE SCALE GENOMIC DNA]</scope>
    <source>
        <strain evidence="1 2">NC_YFY_NT001</strain>
    </source>
</reference>
<gene>
    <name evidence="1" type="ORF">CRH09_26440</name>
</gene>
<name>A0A291RPW2_9NOCA</name>
<dbReference type="AlphaFoldDB" id="A0A291RPW2"/>